<dbReference type="EMBL" id="JSUQ01000018">
    <property type="protein sequence ID" value="KHQ51324.1"/>
    <property type="molecule type" value="Genomic_DNA"/>
</dbReference>
<dbReference type="PROSITE" id="PS00065">
    <property type="entry name" value="D_2_HYDROXYACID_DH_1"/>
    <property type="match status" value="1"/>
</dbReference>
<accession>A0A0B3SLA3</accession>
<dbReference type="OrthoDB" id="9793626at2"/>
<dbReference type="Gene3D" id="3.40.50.720">
    <property type="entry name" value="NAD(P)-binding Rossmann-like Domain"/>
    <property type="match status" value="2"/>
</dbReference>
<protein>
    <submittedName>
        <fullName evidence="8">D-isomer specific 2-hydroxyacid dehydrogenase NAD-binding protein</fullName>
    </submittedName>
</protein>
<name>A0A0B3SLA3_9RHOB</name>
<dbReference type="InterPro" id="IPR029752">
    <property type="entry name" value="D-isomer_DH_CS1"/>
</dbReference>
<evidence type="ECO:0000259" key="7">
    <source>
        <dbReference type="Pfam" id="PF02826"/>
    </source>
</evidence>
<dbReference type="PANTHER" id="PTHR42789:SF1">
    <property type="entry name" value="D-ISOMER SPECIFIC 2-HYDROXYACID DEHYDROGENASE FAMILY PROTEIN (AFU_ORTHOLOGUE AFUA_6G10090)"/>
    <property type="match status" value="1"/>
</dbReference>
<keyword evidence="4" id="KW-0520">NAD</keyword>
<evidence type="ECO:0000256" key="3">
    <source>
        <dbReference type="ARBA" id="ARBA00023002"/>
    </source>
</evidence>
<keyword evidence="3 5" id="KW-0560">Oxidoreductase</keyword>
<sequence>MTDLPICAILDDYQDAALACADWSALDGRINLRRYDAHLGDEDAVARALADCTVIVAMRERTPFPASLLRRLPRLKLLVTTGMRNRSIDLQAAADLGITVCGTGAAGNPAAELAWGGLLAFMRQLPEEVANFRAGGPWQTGLGRSLQHKRLGIVGLGKLGRQMARFGQAFGMEVCGWTRSDLEARAETLGIEPVDLPGLFASSDVITIQLSLVDGTRGLVSADLLGRMRPDAVLVNTSRGPIVDEAALIAALEGQRIGGAVLDVFDHEPLPADHAYRRLTNVLATPHIGYVTQENYRVYYREAVENVANWLEGRVLRALT</sequence>
<dbReference type="Pfam" id="PF02826">
    <property type="entry name" value="2-Hacid_dh_C"/>
    <property type="match status" value="1"/>
</dbReference>
<evidence type="ECO:0000256" key="4">
    <source>
        <dbReference type="ARBA" id="ARBA00023027"/>
    </source>
</evidence>
<dbReference type="GO" id="GO:0008652">
    <property type="term" value="P:amino acid biosynthetic process"/>
    <property type="evidence" value="ECO:0007669"/>
    <property type="project" value="UniProtKB-KW"/>
</dbReference>
<dbReference type="CDD" id="cd12169">
    <property type="entry name" value="PGDH_like_1"/>
    <property type="match status" value="1"/>
</dbReference>
<evidence type="ECO:0000256" key="2">
    <source>
        <dbReference type="ARBA" id="ARBA00022605"/>
    </source>
</evidence>
<reference evidence="8 9" key="1">
    <citation type="submission" date="2014-10" db="EMBL/GenBank/DDBJ databases">
        <title>Genome sequence of Ponticoccus sp. strain UMTAT08 isolated from clonal culture of toxic dinoflagellate Alexandrium tamiyavanichii.</title>
        <authorList>
            <person name="Gan H.Y."/>
            <person name="Muhd D.-D."/>
            <person name="Mohd Noor M.E."/>
            <person name="Yeong Y.S."/>
            <person name="Usup G."/>
        </authorList>
    </citation>
    <scope>NUCLEOTIDE SEQUENCE [LARGE SCALE GENOMIC DNA]</scope>
    <source>
        <strain evidence="8 9">UMTAT08</strain>
    </source>
</reference>
<evidence type="ECO:0000256" key="1">
    <source>
        <dbReference type="ARBA" id="ARBA00005854"/>
    </source>
</evidence>
<dbReference type="InterPro" id="IPR029753">
    <property type="entry name" value="D-isomer_DH_CS"/>
</dbReference>
<gene>
    <name evidence="8" type="ORF">OA50_04105</name>
</gene>
<dbReference type="InterPro" id="IPR036291">
    <property type="entry name" value="NAD(P)-bd_dom_sf"/>
</dbReference>
<dbReference type="InterPro" id="IPR050857">
    <property type="entry name" value="D-2-hydroxyacid_DH"/>
</dbReference>
<feature type="domain" description="D-isomer specific 2-hydroxyacid dehydrogenase catalytic" evidence="6">
    <location>
        <begin position="41"/>
        <end position="316"/>
    </location>
</feature>
<evidence type="ECO:0000313" key="8">
    <source>
        <dbReference type="EMBL" id="KHQ51324.1"/>
    </source>
</evidence>
<keyword evidence="2" id="KW-0028">Amino-acid biosynthesis</keyword>
<dbReference type="PANTHER" id="PTHR42789">
    <property type="entry name" value="D-ISOMER SPECIFIC 2-HYDROXYACID DEHYDROGENASE FAMILY PROTEIN (AFU_ORTHOLOGUE AFUA_6G10090)"/>
    <property type="match status" value="1"/>
</dbReference>
<dbReference type="PROSITE" id="PS00671">
    <property type="entry name" value="D_2_HYDROXYACID_DH_3"/>
    <property type="match status" value="1"/>
</dbReference>
<organism evidence="8 9">
    <name type="scientific">Mameliella alba</name>
    <dbReference type="NCBI Taxonomy" id="561184"/>
    <lineage>
        <taxon>Bacteria</taxon>
        <taxon>Pseudomonadati</taxon>
        <taxon>Pseudomonadota</taxon>
        <taxon>Alphaproteobacteria</taxon>
        <taxon>Rhodobacterales</taxon>
        <taxon>Roseobacteraceae</taxon>
        <taxon>Mameliella</taxon>
    </lineage>
</organism>
<dbReference type="InterPro" id="IPR006139">
    <property type="entry name" value="D-isomer_2_OHA_DH_cat_dom"/>
</dbReference>
<dbReference type="Pfam" id="PF00389">
    <property type="entry name" value="2-Hacid_dh"/>
    <property type="match status" value="1"/>
</dbReference>
<dbReference type="SUPFAM" id="SSF51735">
    <property type="entry name" value="NAD(P)-binding Rossmann-fold domains"/>
    <property type="match status" value="1"/>
</dbReference>
<dbReference type="AlphaFoldDB" id="A0A0B3SLA3"/>
<proteinExistence type="inferred from homology"/>
<dbReference type="GO" id="GO:0016616">
    <property type="term" value="F:oxidoreductase activity, acting on the CH-OH group of donors, NAD or NADP as acceptor"/>
    <property type="evidence" value="ECO:0007669"/>
    <property type="project" value="InterPro"/>
</dbReference>
<keyword evidence="9" id="KW-1185">Reference proteome</keyword>
<comment type="caution">
    <text evidence="8">The sequence shown here is derived from an EMBL/GenBank/DDBJ whole genome shotgun (WGS) entry which is preliminary data.</text>
</comment>
<dbReference type="Proteomes" id="UP000030960">
    <property type="component" value="Unassembled WGS sequence"/>
</dbReference>
<dbReference type="RefSeq" id="WP_043144819.1">
    <property type="nucleotide sequence ID" value="NZ_JSUQ01000018.1"/>
</dbReference>
<evidence type="ECO:0000256" key="5">
    <source>
        <dbReference type="RuleBase" id="RU003719"/>
    </source>
</evidence>
<feature type="domain" description="D-isomer specific 2-hydroxyacid dehydrogenase NAD-binding" evidence="7">
    <location>
        <begin position="118"/>
        <end position="289"/>
    </location>
</feature>
<comment type="similarity">
    <text evidence="1 5">Belongs to the D-isomer specific 2-hydroxyacid dehydrogenase family.</text>
</comment>
<dbReference type="STRING" id="561184.SAMN05216376_11333"/>
<dbReference type="PATRIC" id="fig|1515334.3.peg.4138"/>
<dbReference type="SUPFAM" id="SSF52283">
    <property type="entry name" value="Formate/glycerate dehydrogenase catalytic domain-like"/>
    <property type="match status" value="1"/>
</dbReference>
<evidence type="ECO:0000259" key="6">
    <source>
        <dbReference type="Pfam" id="PF00389"/>
    </source>
</evidence>
<dbReference type="GO" id="GO:0051287">
    <property type="term" value="F:NAD binding"/>
    <property type="evidence" value="ECO:0007669"/>
    <property type="project" value="InterPro"/>
</dbReference>
<dbReference type="InterPro" id="IPR006140">
    <property type="entry name" value="D-isomer_DH_NAD-bd"/>
</dbReference>
<evidence type="ECO:0000313" key="9">
    <source>
        <dbReference type="Proteomes" id="UP000030960"/>
    </source>
</evidence>